<dbReference type="InterPro" id="IPR046335">
    <property type="entry name" value="LacI/GalR-like_sensor"/>
</dbReference>
<keyword evidence="1" id="KW-0805">Transcription regulation</keyword>
<dbReference type="InterPro" id="IPR000843">
    <property type="entry name" value="HTH_LacI"/>
</dbReference>
<accession>A0ABM5QP54</accession>
<evidence type="ECO:0000313" key="5">
    <source>
        <dbReference type="EMBL" id="AIG64588.1"/>
    </source>
</evidence>
<dbReference type="PANTHER" id="PTHR30146">
    <property type="entry name" value="LACI-RELATED TRANSCRIPTIONAL REPRESSOR"/>
    <property type="match status" value="1"/>
</dbReference>
<organism evidence="5 6">
    <name type="scientific">Corynebacterium atypicum</name>
    <dbReference type="NCBI Taxonomy" id="191610"/>
    <lineage>
        <taxon>Bacteria</taxon>
        <taxon>Bacillati</taxon>
        <taxon>Actinomycetota</taxon>
        <taxon>Actinomycetes</taxon>
        <taxon>Mycobacteriales</taxon>
        <taxon>Corynebacteriaceae</taxon>
        <taxon>Corynebacterium</taxon>
    </lineage>
</organism>
<evidence type="ECO:0000256" key="1">
    <source>
        <dbReference type="ARBA" id="ARBA00023015"/>
    </source>
</evidence>
<name>A0ABM5QP54_9CORY</name>
<evidence type="ECO:0000259" key="4">
    <source>
        <dbReference type="PROSITE" id="PS50932"/>
    </source>
</evidence>
<proteinExistence type="predicted"/>
<dbReference type="Pfam" id="PF13377">
    <property type="entry name" value="Peripla_BP_3"/>
    <property type="match status" value="1"/>
</dbReference>
<dbReference type="PROSITE" id="PS00356">
    <property type="entry name" value="HTH_LACI_1"/>
    <property type="match status" value="1"/>
</dbReference>
<dbReference type="Gene3D" id="3.40.50.2300">
    <property type="match status" value="2"/>
</dbReference>
<dbReference type="RefSeq" id="WP_051866933.1">
    <property type="nucleotide sequence ID" value="NZ_CP008944.1"/>
</dbReference>
<evidence type="ECO:0000256" key="2">
    <source>
        <dbReference type="ARBA" id="ARBA00023125"/>
    </source>
</evidence>
<dbReference type="SMART" id="SM00354">
    <property type="entry name" value="HTH_LACI"/>
    <property type="match status" value="1"/>
</dbReference>
<dbReference type="PANTHER" id="PTHR30146:SF109">
    <property type="entry name" value="HTH-TYPE TRANSCRIPTIONAL REGULATOR GALS"/>
    <property type="match status" value="1"/>
</dbReference>
<dbReference type="SUPFAM" id="SSF53822">
    <property type="entry name" value="Periplasmic binding protein-like I"/>
    <property type="match status" value="1"/>
</dbReference>
<reference evidence="5 6" key="1">
    <citation type="submission" date="2014-07" db="EMBL/GenBank/DDBJ databases">
        <title>Complete genome sequence of Corynebacterium atypicum DSM 44849: identifiction of the mycolic acid biosynthesis genes.</title>
        <authorList>
            <person name="Tippelt A."/>
            <person name="Mollmann S."/>
            <person name="Albersmeier A."/>
            <person name="Jaenicke S."/>
            <person name="Ruckert C."/>
            <person name="Tauch A."/>
        </authorList>
    </citation>
    <scope>NUCLEOTIDE SEQUENCE [LARGE SCALE GENOMIC DNA]</scope>
    <source>
        <strain evidence="5 6">R2070</strain>
    </source>
</reference>
<dbReference type="SUPFAM" id="SSF47413">
    <property type="entry name" value="lambda repressor-like DNA-binding domains"/>
    <property type="match status" value="1"/>
</dbReference>
<dbReference type="InterPro" id="IPR010982">
    <property type="entry name" value="Lambda_DNA-bd_dom_sf"/>
</dbReference>
<dbReference type="Proteomes" id="UP000028504">
    <property type="component" value="Chromosome"/>
</dbReference>
<dbReference type="PRINTS" id="PR00036">
    <property type="entry name" value="HTHLACI"/>
</dbReference>
<dbReference type="CDD" id="cd06267">
    <property type="entry name" value="PBP1_LacI_sugar_binding-like"/>
    <property type="match status" value="1"/>
</dbReference>
<protein>
    <submittedName>
        <fullName evidence="5">Transcriptional regulator</fullName>
    </submittedName>
</protein>
<evidence type="ECO:0000256" key="3">
    <source>
        <dbReference type="ARBA" id="ARBA00023163"/>
    </source>
</evidence>
<dbReference type="CDD" id="cd01392">
    <property type="entry name" value="HTH_LacI"/>
    <property type="match status" value="1"/>
</dbReference>
<gene>
    <name evidence="5" type="ORF">CATYP_08375</name>
</gene>
<feature type="domain" description="HTH lacI-type" evidence="4">
    <location>
        <begin position="15"/>
        <end position="59"/>
    </location>
</feature>
<dbReference type="EMBL" id="CP008944">
    <property type="protein sequence ID" value="AIG64588.1"/>
    <property type="molecule type" value="Genomic_DNA"/>
</dbReference>
<dbReference type="Pfam" id="PF00356">
    <property type="entry name" value="LacI"/>
    <property type="match status" value="1"/>
</dbReference>
<dbReference type="Gene3D" id="1.10.260.40">
    <property type="entry name" value="lambda repressor-like DNA-binding domains"/>
    <property type="match status" value="1"/>
</dbReference>
<dbReference type="InterPro" id="IPR028082">
    <property type="entry name" value="Peripla_BP_I"/>
</dbReference>
<sequence length="365" mass="39408">MTRQQHPEPQAKHNVTIYDVAAAAGVSSATVSRALNRPERVSFATAEKVRAAAIQVGYRSTLATRQELPGQRTGNLGVIVADIANPFFAEIVRGAEHAARVADFQVLVANIDEVKGRTRTAAEAIIPHVDALLLASARLSNADITKLARRIPTVSLNRPVPGVPSVLVDNYEGAIKAVIHLSDLDVRTITYIGGPHGAWADSTRLRGILDAVGRTDGGEEVDTFTRSSQLASEVRHKLARISAHQLRAEAPTILGGRRAFARWRRDPTDAVLCYNDLVALGFMQQARFEGWKVPDDVAVIGFDNTELTALSQPSLTTVAGPLRSVGRVAAANAMALVMGKRGPLSRPRVLPTRLIERESTGRPRR</sequence>
<keyword evidence="2" id="KW-0238">DNA-binding</keyword>
<keyword evidence="6" id="KW-1185">Reference proteome</keyword>
<keyword evidence="3" id="KW-0804">Transcription</keyword>
<evidence type="ECO:0000313" key="6">
    <source>
        <dbReference type="Proteomes" id="UP000028504"/>
    </source>
</evidence>
<dbReference type="PROSITE" id="PS50932">
    <property type="entry name" value="HTH_LACI_2"/>
    <property type="match status" value="1"/>
</dbReference>